<evidence type="ECO:0000313" key="5">
    <source>
        <dbReference type="Proteomes" id="UP000477070"/>
    </source>
</evidence>
<dbReference type="EMBL" id="JRMP02000011">
    <property type="protein sequence ID" value="TLD94031.1"/>
    <property type="molecule type" value="Genomic_DNA"/>
</dbReference>
<dbReference type="OrthoDB" id="9798761at2"/>
<keyword evidence="4" id="KW-1185">Reference proteome</keyword>
<sequence>MSDNKFAIKDLENYKFVIPSYQRGYRWGEYEVDALLNDVLDYVIKYVKDSKKDIESNSFYCLQPIVVRKDGDKYNVIDGQQRLTTIFLILKYLLNKNYFEIFYQTRGSDSKEFLENIDRNFKEDSKRNKNMDFYHFSLAYQNIVDFFSNENIDKKLFEKTLLESCKVLWYEIQDKENDVFIRLNIGKIPLLPAENIKALFLAKSENIDSKKLDKRAEFWYKSEIKAREKQDFVYSTLSKIDSKDIMTDSNNRAILKDDIQRIEVYLRAICNENHLFDYFYKSYKEGNLNERWSELENSIKNLQSFASDNHREKIDREIFHYLGFLILSGEKIYNLYNLWLKNKSKEKFKNELFEKVKTKISKSLHFIDSLKYKTNDRDLKNILLLFNLEYLNSQEGSNEYFKFNRFQLEQWSLEHIYAQNSQSVSKAKKNKNLQEIQEWLKEVKTYIDSQDDLIKSIDKILNLKEFKNEKEINELFKKIDENFEINENLHKLQNLTLLDKASNAKIGNDIFSKKRKAIQILDEQDKLIPIATKKVFEKIWSSKKDNPDVFTDRDQEEYLKKIKEDLQKYKD</sequence>
<reference evidence="3 4" key="1">
    <citation type="journal article" date="2014" name="Genome Announc.">
        <title>Draft genome sequences of eight enterohepatic helicobacter species isolated from both laboratory and wild rodents.</title>
        <authorList>
            <person name="Sheh A."/>
            <person name="Shen Z."/>
            <person name="Fox J.G."/>
        </authorList>
    </citation>
    <scope>NUCLEOTIDE SEQUENCE [LARGE SCALE GENOMIC DNA]</scope>
    <source>
        <strain evidence="3 4">MIT 97-6194</strain>
    </source>
</reference>
<feature type="domain" description="GmrSD restriction endonucleases N-terminal" evidence="1">
    <location>
        <begin position="12"/>
        <end position="201"/>
    </location>
</feature>
<name>A0A347VS66_9HELI</name>
<dbReference type="AlphaFoldDB" id="A0A347VS66"/>
<dbReference type="Proteomes" id="UP000029714">
    <property type="component" value="Unassembled WGS sequence"/>
</dbReference>
<dbReference type="CDD" id="cd16387">
    <property type="entry name" value="ParB_N_Srx"/>
    <property type="match status" value="1"/>
</dbReference>
<evidence type="ECO:0000313" key="3">
    <source>
        <dbReference type="EMBL" id="TLD94031.1"/>
    </source>
</evidence>
<dbReference type="PANTHER" id="PTHR35149">
    <property type="entry name" value="SLL5132 PROTEIN"/>
    <property type="match status" value="1"/>
</dbReference>
<evidence type="ECO:0000313" key="4">
    <source>
        <dbReference type="Proteomes" id="UP000029714"/>
    </source>
</evidence>
<proteinExistence type="predicted"/>
<dbReference type="STRING" id="1548018.LS64_07705"/>
<reference evidence="3" key="3">
    <citation type="submission" date="2018-04" db="EMBL/GenBank/DDBJ databases">
        <authorList>
            <person name="Sheh A."/>
            <person name="Shen Z."/>
            <person name="Mannion A.J."/>
            <person name="Fox J.G."/>
        </authorList>
    </citation>
    <scope>NUCLEOTIDE SEQUENCE</scope>
    <source>
        <strain evidence="3">MIT 97-6194</strain>
    </source>
</reference>
<comment type="caution">
    <text evidence="3">The sequence shown here is derived from an EMBL/GenBank/DDBJ whole genome shotgun (WGS) entry which is preliminary data.</text>
</comment>
<dbReference type="RefSeq" id="WP_034572011.1">
    <property type="nucleotide sequence ID" value="NZ_JRMP02000011.1"/>
</dbReference>
<reference evidence="3 4" key="2">
    <citation type="journal article" date="2016" name="Infect. Immun.">
        <title>Helicobacter saguini, a Novel Helicobacter Isolated from Cotton-Top Tamarins with Ulcerative Colitis, Has Proinflammatory Properties and Induces Typhlocolitis and Dysplasia in Gnotobiotic IL-10-/- Mice.</title>
        <authorList>
            <person name="Shen Z."/>
            <person name="Mannion A."/>
            <person name="Whary M.T."/>
            <person name="Muthupalani S."/>
            <person name="Sheh A."/>
            <person name="Feng Y."/>
            <person name="Gong G."/>
            <person name="Vandamme P."/>
            <person name="Holcombe H.R."/>
            <person name="Paster B.J."/>
            <person name="Fox J.G."/>
        </authorList>
    </citation>
    <scope>NUCLEOTIDE SEQUENCE [LARGE SCALE GENOMIC DNA]</scope>
    <source>
        <strain evidence="3 4">MIT 97-6194</strain>
    </source>
</reference>
<evidence type="ECO:0000313" key="2">
    <source>
        <dbReference type="EMBL" id="MWV69045.1"/>
    </source>
</evidence>
<gene>
    <name evidence="2" type="ORF">DCO61_03155</name>
    <name evidence="3" type="ORF">LS64_007710</name>
</gene>
<accession>A0A347VS66</accession>
<dbReference type="Pfam" id="PF03235">
    <property type="entry name" value="GmrSD_N"/>
    <property type="match status" value="1"/>
</dbReference>
<protein>
    <submittedName>
        <fullName evidence="3">DUF262 domain-containing protein</fullName>
    </submittedName>
</protein>
<dbReference type="InterPro" id="IPR004919">
    <property type="entry name" value="GmrSD_N"/>
</dbReference>
<dbReference type="PANTHER" id="PTHR35149:SF1">
    <property type="entry name" value="DUF5655 DOMAIN-CONTAINING PROTEIN"/>
    <property type="match status" value="1"/>
</dbReference>
<reference evidence="2 5" key="4">
    <citation type="submission" date="2019-12" db="EMBL/GenBank/DDBJ databases">
        <title>Multi-Generational Helicobacter saguini Isolates.</title>
        <authorList>
            <person name="Mannion A."/>
            <person name="Shen Z."/>
            <person name="Fox J.G."/>
        </authorList>
    </citation>
    <scope>NUCLEOTIDE SEQUENCE [LARGE SCALE GENOMIC DNA]</scope>
    <source>
        <strain evidence="2">16-048</strain>
        <strain evidence="5">16-048 (F4)</strain>
    </source>
</reference>
<dbReference type="EMBL" id="QBIU01000001">
    <property type="protein sequence ID" value="MWV69045.1"/>
    <property type="molecule type" value="Genomic_DNA"/>
</dbReference>
<evidence type="ECO:0000259" key="1">
    <source>
        <dbReference type="Pfam" id="PF03235"/>
    </source>
</evidence>
<dbReference type="Proteomes" id="UP000477070">
    <property type="component" value="Unassembled WGS sequence"/>
</dbReference>
<organism evidence="3 4">
    <name type="scientific">Helicobacter saguini</name>
    <dbReference type="NCBI Taxonomy" id="1548018"/>
    <lineage>
        <taxon>Bacteria</taxon>
        <taxon>Pseudomonadati</taxon>
        <taxon>Campylobacterota</taxon>
        <taxon>Epsilonproteobacteria</taxon>
        <taxon>Campylobacterales</taxon>
        <taxon>Helicobacteraceae</taxon>
        <taxon>Helicobacter</taxon>
    </lineage>
</organism>